<proteinExistence type="predicted"/>
<dbReference type="OrthoDB" id="5419219at2759"/>
<reference evidence="2" key="1">
    <citation type="journal article" date="2020" name="Stud. Mycol.">
        <title>101 Dothideomycetes genomes: a test case for predicting lifestyles and emergence of pathogens.</title>
        <authorList>
            <person name="Haridas S."/>
            <person name="Albert R."/>
            <person name="Binder M."/>
            <person name="Bloem J."/>
            <person name="Labutti K."/>
            <person name="Salamov A."/>
            <person name="Andreopoulos B."/>
            <person name="Baker S."/>
            <person name="Barry K."/>
            <person name="Bills G."/>
            <person name="Bluhm B."/>
            <person name="Cannon C."/>
            <person name="Castanera R."/>
            <person name="Culley D."/>
            <person name="Daum C."/>
            <person name="Ezra D."/>
            <person name="Gonzalez J."/>
            <person name="Henrissat B."/>
            <person name="Kuo A."/>
            <person name="Liang C."/>
            <person name="Lipzen A."/>
            <person name="Lutzoni F."/>
            <person name="Magnuson J."/>
            <person name="Mondo S."/>
            <person name="Nolan M."/>
            <person name="Ohm R."/>
            <person name="Pangilinan J."/>
            <person name="Park H.-J."/>
            <person name="Ramirez L."/>
            <person name="Alfaro M."/>
            <person name="Sun H."/>
            <person name="Tritt A."/>
            <person name="Yoshinaga Y."/>
            <person name="Zwiers L.-H."/>
            <person name="Turgeon B."/>
            <person name="Goodwin S."/>
            <person name="Spatafora J."/>
            <person name="Crous P."/>
            <person name="Grigoriev I."/>
        </authorList>
    </citation>
    <scope>NUCLEOTIDE SEQUENCE</scope>
    <source>
        <strain evidence="2">CBS 207.26</strain>
    </source>
</reference>
<keyword evidence="3" id="KW-1185">Reference proteome</keyword>
<dbReference type="AlphaFoldDB" id="A0A6A6DLM1"/>
<dbReference type="EMBL" id="ML994658">
    <property type="protein sequence ID" value="KAF2180434.1"/>
    <property type="molecule type" value="Genomic_DNA"/>
</dbReference>
<evidence type="ECO:0000313" key="3">
    <source>
        <dbReference type="Proteomes" id="UP000800200"/>
    </source>
</evidence>
<name>A0A6A6DLM1_9PEZI</name>
<feature type="compositionally biased region" description="Polar residues" evidence="1">
    <location>
        <begin position="1"/>
        <end position="14"/>
    </location>
</feature>
<gene>
    <name evidence="2" type="ORF">K469DRAFT_692940</name>
</gene>
<accession>A0A6A6DLM1</accession>
<evidence type="ECO:0000256" key="1">
    <source>
        <dbReference type="SAM" id="MobiDB-lite"/>
    </source>
</evidence>
<evidence type="ECO:0000313" key="2">
    <source>
        <dbReference type="EMBL" id="KAF2180434.1"/>
    </source>
</evidence>
<organism evidence="2 3">
    <name type="scientific">Zopfia rhizophila CBS 207.26</name>
    <dbReference type="NCBI Taxonomy" id="1314779"/>
    <lineage>
        <taxon>Eukaryota</taxon>
        <taxon>Fungi</taxon>
        <taxon>Dikarya</taxon>
        <taxon>Ascomycota</taxon>
        <taxon>Pezizomycotina</taxon>
        <taxon>Dothideomycetes</taxon>
        <taxon>Dothideomycetes incertae sedis</taxon>
        <taxon>Zopfiaceae</taxon>
        <taxon>Zopfia</taxon>
    </lineage>
</organism>
<dbReference type="Proteomes" id="UP000800200">
    <property type="component" value="Unassembled WGS sequence"/>
</dbReference>
<protein>
    <submittedName>
        <fullName evidence="2">Uncharacterized protein</fullName>
    </submittedName>
</protein>
<feature type="region of interest" description="Disordered" evidence="1">
    <location>
        <begin position="1"/>
        <end position="24"/>
    </location>
</feature>
<sequence>MPSQADRQNYNNAHNRLLRNYDPDEAKERFQRHLRLESNDRYYHTLVNYATGMMLRVLLRTMRGALWEEQCVVTTAKLTAKLKTLVNDLPMSASIQSLRKSLASTP</sequence>